<accession>A0ABS9XGL8</accession>
<protein>
    <recommendedName>
        <fullName evidence="4">Secreted protein</fullName>
    </recommendedName>
</protein>
<feature type="compositionally biased region" description="Acidic residues" evidence="1">
    <location>
        <begin position="62"/>
        <end position="74"/>
    </location>
</feature>
<feature type="region of interest" description="Disordered" evidence="1">
    <location>
        <begin position="27"/>
        <end position="97"/>
    </location>
</feature>
<dbReference type="Proteomes" id="UP001165270">
    <property type="component" value="Unassembled WGS sequence"/>
</dbReference>
<dbReference type="EMBL" id="JALDAX010000005">
    <property type="protein sequence ID" value="MCI3241224.1"/>
    <property type="molecule type" value="Genomic_DNA"/>
</dbReference>
<evidence type="ECO:0008006" key="4">
    <source>
        <dbReference type="Google" id="ProtNLM"/>
    </source>
</evidence>
<proteinExistence type="predicted"/>
<organism evidence="2 3">
    <name type="scientific">Streptomyces spinosisporus</name>
    <dbReference type="NCBI Taxonomy" id="2927582"/>
    <lineage>
        <taxon>Bacteria</taxon>
        <taxon>Bacillati</taxon>
        <taxon>Actinomycetota</taxon>
        <taxon>Actinomycetes</taxon>
        <taxon>Kitasatosporales</taxon>
        <taxon>Streptomycetaceae</taxon>
        <taxon>Streptomyces</taxon>
    </lineage>
</organism>
<gene>
    <name evidence="2" type="ORF">MQN93_16020</name>
</gene>
<evidence type="ECO:0000313" key="2">
    <source>
        <dbReference type="EMBL" id="MCI3241224.1"/>
    </source>
</evidence>
<sequence>MHLRGRSLKYTAVLGFVVLSLTGFTGHGHHSSRGHGSGGGGCSSSSQDHDSSSSSGHNRYYDDDDYDGYDDDDSYGGSGSGGSSVSTPSTPSGHEDGTARLVSCATVKDPYATIEVTNPNAVESGFDVHIVFEDADDMTVNGTIKEVTVPANGTKTFRIPVDNAEESAPEVDHCDLDRVASYHW</sequence>
<evidence type="ECO:0000256" key="1">
    <source>
        <dbReference type="SAM" id="MobiDB-lite"/>
    </source>
</evidence>
<name>A0ABS9XGL8_9ACTN</name>
<comment type="caution">
    <text evidence="2">The sequence shown here is derived from an EMBL/GenBank/DDBJ whole genome shotgun (WGS) entry which is preliminary data.</text>
</comment>
<dbReference type="RefSeq" id="WP_016436571.1">
    <property type="nucleotide sequence ID" value="NZ_JALDAX010000005.1"/>
</dbReference>
<keyword evidence="3" id="KW-1185">Reference proteome</keyword>
<reference evidence="2" key="1">
    <citation type="submission" date="2022-03" db="EMBL/GenBank/DDBJ databases">
        <title>Streptomyces 7R015 and 7R016 isolated from Barleria lupulina in Thailand.</title>
        <authorList>
            <person name="Kanchanasin P."/>
            <person name="Phongsopitanun W."/>
            <person name="Tanasupawat S."/>
        </authorList>
    </citation>
    <scope>NUCLEOTIDE SEQUENCE</scope>
    <source>
        <strain evidence="2">7R016</strain>
    </source>
</reference>
<evidence type="ECO:0000313" key="3">
    <source>
        <dbReference type="Proteomes" id="UP001165270"/>
    </source>
</evidence>